<evidence type="ECO:0000259" key="3">
    <source>
        <dbReference type="PROSITE" id="PS50977"/>
    </source>
</evidence>
<evidence type="ECO:0000313" key="5">
    <source>
        <dbReference type="Proteomes" id="UP000184452"/>
    </source>
</evidence>
<accession>A0A1M6V1E3</accession>
<feature type="domain" description="HTH tetR-type" evidence="3">
    <location>
        <begin position="18"/>
        <end position="78"/>
    </location>
</feature>
<dbReference type="Gene3D" id="1.10.10.60">
    <property type="entry name" value="Homeodomain-like"/>
    <property type="match status" value="1"/>
</dbReference>
<dbReference type="GO" id="GO:0003677">
    <property type="term" value="F:DNA binding"/>
    <property type="evidence" value="ECO:0007669"/>
    <property type="project" value="UniProtKB-UniRule"/>
</dbReference>
<keyword evidence="5" id="KW-1185">Reference proteome</keyword>
<evidence type="ECO:0000313" key="4">
    <source>
        <dbReference type="EMBL" id="SHK75312.1"/>
    </source>
</evidence>
<dbReference type="EMBL" id="FQZK01000031">
    <property type="protein sequence ID" value="SHK75312.1"/>
    <property type="molecule type" value="Genomic_DNA"/>
</dbReference>
<dbReference type="AlphaFoldDB" id="A0A1M6V1E3"/>
<proteinExistence type="predicted"/>
<dbReference type="InterPro" id="IPR009057">
    <property type="entry name" value="Homeodomain-like_sf"/>
</dbReference>
<gene>
    <name evidence="4" type="ORF">SAMN05421803_13117</name>
</gene>
<dbReference type="SUPFAM" id="SSF46689">
    <property type="entry name" value="Homeodomain-like"/>
    <property type="match status" value="1"/>
</dbReference>
<evidence type="ECO:0000256" key="1">
    <source>
        <dbReference type="ARBA" id="ARBA00023125"/>
    </source>
</evidence>
<name>A0A1M6V1E3_9ACTN</name>
<evidence type="ECO:0000256" key="2">
    <source>
        <dbReference type="PROSITE-ProRule" id="PRU00335"/>
    </source>
</evidence>
<dbReference type="Gene3D" id="1.10.357.10">
    <property type="entry name" value="Tetracycline Repressor, domain 2"/>
    <property type="match status" value="1"/>
</dbReference>
<reference evidence="4 5" key="1">
    <citation type="submission" date="2016-11" db="EMBL/GenBank/DDBJ databases">
        <authorList>
            <person name="Jaros S."/>
            <person name="Januszkiewicz K."/>
            <person name="Wedrychowicz H."/>
        </authorList>
    </citation>
    <scope>NUCLEOTIDE SEQUENCE [LARGE SCALE GENOMIC DNA]</scope>
    <source>
        <strain evidence="4 5">CGMCC 4.5723</strain>
    </source>
</reference>
<feature type="DNA-binding region" description="H-T-H motif" evidence="2">
    <location>
        <begin position="41"/>
        <end position="60"/>
    </location>
</feature>
<organism evidence="4 5">
    <name type="scientific">Nocardiopsis flavescens</name>
    <dbReference type="NCBI Taxonomy" id="758803"/>
    <lineage>
        <taxon>Bacteria</taxon>
        <taxon>Bacillati</taxon>
        <taxon>Actinomycetota</taxon>
        <taxon>Actinomycetes</taxon>
        <taxon>Streptosporangiales</taxon>
        <taxon>Nocardiopsidaceae</taxon>
        <taxon>Nocardiopsis</taxon>
    </lineage>
</organism>
<dbReference type="InterPro" id="IPR001647">
    <property type="entry name" value="HTH_TetR"/>
</dbReference>
<dbReference type="SUPFAM" id="SSF48498">
    <property type="entry name" value="Tetracyclin repressor-like, C-terminal domain"/>
    <property type="match status" value="1"/>
</dbReference>
<sequence length="208" mass="23243">MTAPLESGRGTSGSLRAAQRMLQLQNSLVELLRTKPFSRITYKEITEGVAIDRSTVYRYYNHKNQVLQAAVDVRLTAFASRLDLTFGRMETVDGYLGRLVDAWIGLWLESGPLLAAASGLGAEPGPERDWWRARVEPWTEAVREAVEVARFVEELPRDGRPARPLAEMAVNLCLSTFTAELTVPHTEEHRALVRDLLLDAVLRTLGRG</sequence>
<dbReference type="Proteomes" id="UP000184452">
    <property type="component" value="Unassembled WGS sequence"/>
</dbReference>
<dbReference type="PROSITE" id="PS50977">
    <property type="entry name" value="HTH_TETR_2"/>
    <property type="match status" value="1"/>
</dbReference>
<protein>
    <submittedName>
        <fullName evidence="4">DNA-binding transcriptional regulator, AcrR family</fullName>
    </submittedName>
</protein>
<dbReference type="InterPro" id="IPR036271">
    <property type="entry name" value="Tet_transcr_reg_TetR-rel_C_sf"/>
</dbReference>
<keyword evidence="1 2" id="KW-0238">DNA-binding</keyword>